<proteinExistence type="predicted"/>
<evidence type="ECO:0000313" key="2">
    <source>
        <dbReference type="EMBL" id="CBH96506.1"/>
    </source>
</evidence>
<sequence length="275" mass="28590">MSDINNHISSARARLDALAQRVGVEPFIIYLALAFLIIFVLAFIMMPSQSAPHPAAPAPLAAASAPKQPATATTAAVAAAAPASLMQAELPALTLSPNQVIESGAWQLRVESVQAVQGQDPASLPAQLIGTIVQSALSASFSGAIPSSIAPFITPGQPARLAYNFDFDVPTSGSYLLTAVLGGKASGEVRLTLDDRADTQSSLTRKYNSIWTPNAPPVTVSSTVNLSAGLHTIEAILDTTATTDASTAPVLDFYIKSQSASLPEAMVPMWPAARR</sequence>
<dbReference type="Gene3D" id="2.60.120.260">
    <property type="entry name" value="Galactose-binding domain-like"/>
    <property type="match status" value="1"/>
</dbReference>
<dbReference type="AlphaFoldDB" id="E6PNK4"/>
<gene>
    <name evidence="2" type="ORF">CARN2_1365</name>
</gene>
<dbReference type="EMBL" id="CABM01000027">
    <property type="protein sequence ID" value="CBH96506.1"/>
    <property type="molecule type" value="Genomic_DNA"/>
</dbReference>
<reference evidence="2" key="1">
    <citation type="submission" date="2009-10" db="EMBL/GenBank/DDBJ databases">
        <title>Diversity of trophic interactions inside an arsenic-rich microbial ecosystem.</title>
        <authorList>
            <person name="Bertin P.N."/>
            <person name="Heinrich-Salmeron A."/>
            <person name="Pelletier E."/>
            <person name="Goulhen-Chollet F."/>
            <person name="Arsene-Ploetze F."/>
            <person name="Gallien S."/>
            <person name="Calteau A."/>
            <person name="Vallenet D."/>
            <person name="Casiot C."/>
            <person name="Chane-Woon-Ming B."/>
            <person name="Giloteaux L."/>
            <person name="Barakat M."/>
            <person name="Bonnefoy V."/>
            <person name="Bruneel O."/>
            <person name="Chandler M."/>
            <person name="Cleiss J."/>
            <person name="Duran R."/>
            <person name="Elbaz-Poulichet F."/>
            <person name="Fonknechten N."/>
            <person name="Lauga B."/>
            <person name="Mornico D."/>
            <person name="Ortet P."/>
            <person name="Schaeffer C."/>
            <person name="Siguier P."/>
            <person name="Alexander Thil Smith A."/>
            <person name="Van Dorsselaer A."/>
            <person name="Weissenbach J."/>
            <person name="Medigue C."/>
            <person name="Le Paslier D."/>
        </authorList>
    </citation>
    <scope>NUCLEOTIDE SEQUENCE</scope>
</reference>
<comment type="caution">
    <text evidence="2">The sequence shown here is derived from an EMBL/GenBank/DDBJ whole genome shotgun (WGS) entry which is preliminary data.</text>
</comment>
<protein>
    <submittedName>
        <fullName evidence="2">Uncharacterized protein</fullName>
    </submittedName>
</protein>
<feature type="transmembrane region" description="Helical" evidence="1">
    <location>
        <begin position="27"/>
        <end position="46"/>
    </location>
</feature>
<evidence type="ECO:0000256" key="1">
    <source>
        <dbReference type="SAM" id="Phobius"/>
    </source>
</evidence>
<keyword evidence="1" id="KW-0812">Transmembrane</keyword>
<keyword evidence="1" id="KW-0472">Membrane</keyword>
<organism evidence="2">
    <name type="scientific">mine drainage metagenome</name>
    <dbReference type="NCBI Taxonomy" id="410659"/>
    <lineage>
        <taxon>unclassified sequences</taxon>
        <taxon>metagenomes</taxon>
        <taxon>ecological metagenomes</taxon>
    </lineage>
</organism>
<name>E6PNK4_9ZZZZ</name>
<accession>E6PNK4</accession>
<keyword evidence="1" id="KW-1133">Transmembrane helix</keyword>